<dbReference type="RefSeq" id="WP_377686301.1">
    <property type="nucleotide sequence ID" value="NZ_JBHMDZ010000014.1"/>
</dbReference>
<evidence type="ECO:0000313" key="1">
    <source>
        <dbReference type="EMBL" id="MDN3713427.1"/>
    </source>
</evidence>
<name>A0ABT8DC55_9RHOB</name>
<evidence type="ECO:0000313" key="2">
    <source>
        <dbReference type="Proteomes" id="UP001243846"/>
    </source>
</evidence>
<keyword evidence="2" id="KW-1185">Reference proteome</keyword>
<gene>
    <name evidence="1" type="ORF">QWZ10_19870</name>
</gene>
<protein>
    <submittedName>
        <fullName evidence="1">Uncharacterized protein</fullName>
    </submittedName>
</protein>
<accession>A0ABT8DC55</accession>
<sequence>MKNYKGAATLSFADGTTANGQVDIRYAATQGQMSGKGYFSTRDAMAIFGRSDNPVLSYEDFRIEVIIAEAGMEGATIMTTGAPL</sequence>
<organism evidence="1 2">
    <name type="scientific">Paracoccus cavernae</name>
    <dbReference type="NCBI Taxonomy" id="1571207"/>
    <lineage>
        <taxon>Bacteria</taxon>
        <taxon>Pseudomonadati</taxon>
        <taxon>Pseudomonadota</taxon>
        <taxon>Alphaproteobacteria</taxon>
        <taxon>Rhodobacterales</taxon>
        <taxon>Paracoccaceae</taxon>
        <taxon>Paracoccus</taxon>
    </lineage>
</organism>
<proteinExistence type="predicted"/>
<dbReference type="EMBL" id="JAUFRC010000001">
    <property type="protein sequence ID" value="MDN3713427.1"/>
    <property type="molecule type" value="Genomic_DNA"/>
</dbReference>
<dbReference type="Proteomes" id="UP001243846">
    <property type="component" value="Unassembled WGS sequence"/>
</dbReference>
<comment type="caution">
    <text evidence="1">The sequence shown here is derived from an EMBL/GenBank/DDBJ whole genome shotgun (WGS) entry which is preliminary data.</text>
</comment>
<reference evidence="2" key="1">
    <citation type="journal article" date="2019" name="Int. J. Syst. Evol. Microbiol.">
        <title>The Global Catalogue of Microorganisms (GCM) 10K type strain sequencing project: providing services to taxonomists for standard genome sequencing and annotation.</title>
        <authorList>
            <consortium name="The Broad Institute Genomics Platform"/>
            <consortium name="The Broad Institute Genome Sequencing Center for Infectious Disease"/>
            <person name="Wu L."/>
            <person name="Ma J."/>
        </authorList>
    </citation>
    <scope>NUCLEOTIDE SEQUENCE [LARGE SCALE GENOMIC DNA]</scope>
    <source>
        <strain evidence="2">CECT 8482</strain>
    </source>
</reference>